<dbReference type="SMART" id="SM01245">
    <property type="entry name" value="Jag_N"/>
    <property type="match status" value="1"/>
</dbReference>
<keyword evidence="10" id="KW-1185">Reference proteome</keyword>
<keyword evidence="2 6" id="KW-0694">RNA-binding</keyword>
<dbReference type="InterPro" id="IPR038247">
    <property type="entry name" value="Jag_N_dom_sf"/>
</dbReference>
<feature type="region of interest" description="Disordered" evidence="7">
    <location>
        <begin position="56"/>
        <end position="115"/>
    </location>
</feature>
<dbReference type="GO" id="GO:0008360">
    <property type="term" value="P:regulation of cell shape"/>
    <property type="evidence" value="ECO:0007669"/>
    <property type="project" value="UniProtKB-KW"/>
</dbReference>
<comment type="caution">
    <text evidence="6">Lacks conserved residue(s) required for the propagation of feature annotation.</text>
</comment>
<dbReference type="PANTHER" id="PTHR35800">
    <property type="entry name" value="PROTEIN JAG"/>
    <property type="match status" value="1"/>
</dbReference>
<organism evidence="9 10">
    <name type="scientific">Thiovibrio frasassiensis</name>
    <dbReference type="NCBI Taxonomy" id="2984131"/>
    <lineage>
        <taxon>Bacteria</taxon>
        <taxon>Pseudomonadati</taxon>
        <taxon>Thermodesulfobacteriota</taxon>
        <taxon>Desulfobulbia</taxon>
        <taxon>Desulfobulbales</taxon>
        <taxon>Thiovibrionaceae</taxon>
        <taxon>Thiovibrio</taxon>
    </lineage>
</organism>
<dbReference type="AlphaFoldDB" id="A0A9X4MLW4"/>
<keyword evidence="5 6" id="KW-0961">Cell wall biogenesis/degradation</keyword>
<comment type="function">
    <text evidence="6">A probable RNA chaperone. Forms a complex with KhpA which binds to cellular RNA and controls its expression. Plays a role in peptidoglycan (PG) homeostasis and cell length regulation.</text>
</comment>
<dbReference type="Pfam" id="PF01424">
    <property type="entry name" value="R3H"/>
    <property type="match status" value="1"/>
</dbReference>
<dbReference type="RefSeq" id="WP_307632207.1">
    <property type="nucleotide sequence ID" value="NZ_JAPHEH010000001.1"/>
</dbReference>
<evidence type="ECO:0000256" key="4">
    <source>
        <dbReference type="ARBA" id="ARBA00023186"/>
    </source>
</evidence>
<dbReference type="SMART" id="SM00393">
    <property type="entry name" value="R3H"/>
    <property type="match status" value="1"/>
</dbReference>
<keyword evidence="3 6" id="KW-0133">Cell shape</keyword>
<feature type="compositionally biased region" description="Acidic residues" evidence="7">
    <location>
        <begin position="103"/>
        <end position="115"/>
    </location>
</feature>
<name>A0A9X4MLW4_9BACT</name>
<dbReference type="GO" id="GO:0071555">
    <property type="term" value="P:cell wall organization"/>
    <property type="evidence" value="ECO:0007669"/>
    <property type="project" value="UniProtKB-KW"/>
</dbReference>
<dbReference type="HAMAP" id="MF_00867">
    <property type="entry name" value="KhpB"/>
    <property type="match status" value="1"/>
</dbReference>
<dbReference type="InterPro" id="IPR015946">
    <property type="entry name" value="KH_dom-like_a/b"/>
</dbReference>
<keyword evidence="4 6" id="KW-0143">Chaperone</keyword>
<feature type="compositionally biased region" description="Basic and acidic residues" evidence="7">
    <location>
        <begin position="56"/>
        <end position="102"/>
    </location>
</feature>
<keyword evidence="1 6" id="KW-0963">Cytoplasm</keyword>
<dbReference type="Proteomes" id="UP001154240">
    <property type="component" value="Unassembled WGS sequence"/>
</dbReference>
<dbReference type="GO" id="GO:0009252">
    <property type="term" value="P:peptidoglycan biosynthetic process"/>
    <property type="evidence" value="ECO:0007669"/>
    <property type="project" value="UniProtKB-UniRule"/>
</dbReference>
<dbReference type="InterPro" id="IPR039247">
    <property type="entry name" value="KhpB"/>
</dbReference>
<dbReference type="PANTHER" id="PTHR35800:SF1">
    <property type="entry name" value="RNA-BINDING PROTEIN KHPB"/>
    <property type="match status" value="1"/>
</dbReference>
<evidence type="ECO:0000256" key="5">
    <source>
        <dbReference type="ARBA" id="ARBA00023316"/>
    </source>
</evidence>
<evidence type="ECO:0000313" key="9">
    <source>
        <dbReference type="EMBL" id="MDG4475232.1"/>
    </source>
</evidence>
<dbReference type="Gene3D" id="3.30.300.20">
    <property type="match status" value="1"/>
</dbReference>
<dbReference type="PROSITE" id="PS51061">
    <property type="entry name" value="R3H"/>
    <property type="match status" value="1"/>
</dbReference>
<dbReference type="Gene3D" id="3.30.30.80">
    <property type="entry name" value="probable RNA-binding protein from clostridium symbiosum atcc 14940"/>
    <property type="match status" value="1"/>
</dbReference>
<comment type="caution">
    <text evidence="9">The sequence shown here is derived from an EMBL/GenBank/DDBJ whole genome shotgun (WGS) entry which is preliminary data.</text>
</comment>
<evidence type="ECO:0000256" key="3">
    <source>
        <dbReference type="ARBA" id="ARBA00022960"/>
    </source>
</evidence>
<dbReference type="NCBIfam" id="NF041568">
    <property type="entry name" value="Jag_EloR"/>
    <property type="match status" value="1"/>
</dbReference>
<accession>A0A9X4MLW4</accession>
<comment type="domain">
    <text evidence="6">Has an N-terminal Jag-N domain and 2 RNA-binding domains (KH and R3H).</text>
</comment>
<dbReference type="InterPro" id="IPR036867">
    <property type="entry name" value="R3H_dom_sf"/>
</dbReference>
<dbReference type="InterPro" id="IPR001374">
    <property type="entry name" value="R3H_dom"/>
</dbReference>
<dbReference type="InterPro" id="IPR034079">
    <property type="entry name" value="R3H_KhpB"/>
</dbReference>
<reference evidence="9" key="1">
    <citation type="journal article" date="2022" name="bioRxiv">
        <title>Thiovibrio frasassiensisgen. nov., sp. nov., an autotrophic, elemental sulfur disproportionating bacterium isolated from sulfidic karst sediment, and proposal of Thiovibrionaceae fam. nov.</title>
        <authorList>
            <person name="Aronson H."/>
            <person name="Thomas C."/>
            <person name="Bhattacharyya M."/>
            <person name="Eckstein S."/>
            <person name="Jensen S."/>
            <person name="Barco R."/>
            <person name="Macalady J."/>
            <person name="Amend J."/>
        </authorList>
    </citation>
    <scope>NUCLEOTIDE SEQUENCE</scope>
    <source>
        <strain evidence="9">RS19-109</strain>
    </source>
</reference>
<evidence type="ECO:0000256" key="6">
    <source>
        <dbReference type="HAMAP-Rule" id="MF_00867"/>
    </source>
</evidence>
<dbReference type="Gene3D" id="3.30.1370.50">
    <property type="entry name" value="R3H-like domain"/>
    <property type="match status" value="1"/>
</dbReference>
<feature type="domain" description="R3H" evidence="8">
    <location>
        <begin position="198"/>
        <end position="264"/>
    </location>
</feature>
<comment type="similarity">
    <text evidence="6">Belongs to the KhpB RNA-binding protein family.</text>
</comment>
<protein>
    <recommendedName>
        <fullName evidence="6">RNA-binding protein KhpB</fullName>
    </recommendedName>
    <alternativeName>
        <fullName evidence="6">RNA-binding protein EloR</fullName>
    </alternativeName>
</protein>
<dbReference type="InterPro" id="IPR032782">
    <property type="entry name" value="KhpB_N"/>
</dbReference>
<dbReference type="GO" id="GO:0003723">
    <property type="term" value="F:RNA binding"/>
    <property type="evidence" value="ECO:0007669"/>
    <property type="project" value="UniProtKB-UniRule"/>
</dbReference>
<comment type="subunit">
    <text evidence="6">Forms a complex with KhpA.</text>
</comment>
<evidence type="ECO:0000256" key="7">
    <source>
        <dbReference type="SAM" id="MobiDB-lite"/>
    </source>
</evidence>
<comment type="subcellular location">
    <subcellularLocation>
        <location evidence="6">Cytoplasm</location>
    </subcellularLocation>
</comment>
<dbReference type="Pfam" id="PF14804">
    <property type="entry name" value="Jag_N"/>
    <property type="match status" value="1"/>
</dbReference>
<evidence type="ECO:0000256" key="2">
    <source>
        <dbReference type="ARBA" id="ARBA00022884"/>
    </source>
</evidence>
<dbReference type="CDD" id="cd02644">
    <property type="entry name" value="R3H_jag"/>
    <property type="match status" value="1"/>
</dbReference>
<proteinExistence type="inferred from homology"/>
<evidence type="ECO:0000313" key="10">
    <source>
        <dbReference type="Proteomes" id="UP001154240"/>
    </source>
</evidence>
<gene>
    <name evidence="6" type="primary">khpB</name>
    <name evidence="6" type="synonym">eloR</name>
    <name evidence="9" type="ORF">OLX77_03545</name>
</gene>
<dbReference type="EMBL" id="JAPHEH010000001">
    <property type="protein sequence ID" value="MDG4475232.1"/>
    <property type="molecule type" value="Genomic_DNA"/>
</dbReference>
<sequence>MSAKMEYKGTDVEAAIDTACAALNVAREELDIRIISTGSTGIFGLGRKKAAVQVSLKKEGGQEQKRPVAEKKASAPRTRPERPASERKSTPPKPRAEQPRENEEPEEAMGDPVTPEEMESIRADLARILDLMHCPSEINIEQDQNNKVHAKISGEFVDILVGPEGQTLDSLQYVMRKIITRKFTQKVLFSLDAGGFRDNRMGELQDRALRLAQEVKETGKTRTIPAINPAERRMVHMALQDDTEIRSRSVGEGLFKKVLIYLPGKGRRRSPRKKKTGEKSLE</sequence>
<evidence type="ECO:0000259" key="8">
    <source>
        <dbReference type="PROSITE" id="PS51061"/>
    </source>
</evidence>
<evidence type="ECO:0000256" key="1">
    <source>
        <dbReference type="ARBA" id="ARBA00022490"/>
    </source>
</evidence>
<reference evidence="9" key="2">
    <citation type="submission" date="2022-10" db="EMBL/GenBank/DDBJ databases">
        <authorList>
            <person name="Aronson H.S."/>
        </authorList>
    </citation>
    <scope>NUCLEOTIDE SEQUENCE</scope>
    <source>
        <strain evidence="9">RS19-109</strain>
    </source>
</reference>
<dbReference type="GO" id="GO:0005737">
    <property type="term" value="C:cytoplasm"/>
    <property type="evidence" value="ECO:0007669"/>
    <property type="project" value="UniProtKB-SubCell"/>
</dbReference>